<feature type="region of interest" description="Disordered" evidence="1">
    <location>
        <begin position="1"/>
        <end position="33"/>
    </location>
</feature>
<evidence type="ECO:0000313" key="2">
    <source>
        <dbReference type="EMBL" id="AYP28017.1"/>
    </source>
</evidence>
<evidence type="ECO:0000256" key="1">
    <source>
        <dbReference type="SAM" id="MobiDB-lite"/>
    </source>
</evidence>
<feature type="compositionally biased region" description="Polar residues" evidence="1">
    <location>
        <begin position="1"/>
        <end position="28"/>
    </location>
</feature>
<dbReference type="EMBL" id="MF431615">
    <property type="protein sequence ID" value="AYP28017.1"/>
    <property type="molecule type" value="Genomic_DNA"/>
</dbReference>
<name>A0A3G2YRD4_9CAUD</name>
<reference evidence="2" key="1">
    <citation type="journal article" date="2019" name="ISME J.">
        <title>Cobaviruses - a new globally distributed phage group infecting Rhodobacteraceae in marine ecosystems.</title>
        <authorList>
            <person name="Bischoff V."/>
            <person name="Bunk B."/>
            <person name="Meier-Kolthoff J.P."/>
            <person name="Sproer C."/>
            <person name="Poehlein A."/>
            <person name="Dogs M."/>
            <person name="Nguyen M."/>
            <person name="Petersen J."/>
            <person name="Daniel R."/>
            <person name="Overmann J."/>
            <person name="Goker M."/>
            <person name="Simon M."/>
            <person name="Brinkhoff T."/>
            <person name="Moraru C."/>
        </authorList>
    </citation>
    <scope>NUCLEOTIDE SEQUENCE</scope>
</reference>
<organism evidence="2">
    <name type="scientific">Lentibacter phage vB_LenP_ICBM3</name>
    <dbReference type="NCBI Taxonomy" id="2301530"/>
    <lineage>
        <taxon>Viruses</taxon>
        <taxon>Duplodnaviria</taxon>
        <taxon>Heunggongvirae</taxon>
        <taxon>Uroviricota</taxon>
        <taxon>Caudoviricetes</taxon>
        <taxon>Zobellviridae</taxon>
        <taxon>Cobavirinae</taxon>
        <taxon>Siovirus</taxon>
        <taxon>Siovirus germanense</taxon>
    </lineage>
</organism>
<feature type="region of interest" description="Disordered" evidence="1">
    <location>
        <begin position="89"/>
        <end position="117"/>
    </location>
</feature>
<dbReference type="Proteomes" id="UP000272148">
    <property type="component" value="Segment"/>
</dbReference>
<sequence length="255" mass="27615">MSVFSEEQVTPATQSGQATTPEAGTNPSVVGELVGEGRKFNDVEALAKGKLEADRFIEQMKQENAALKADLERQAYRLGVTDHLKETASASTAELSDPNKNYGGTSNTADTKPSSSEADIESLLERALMKREQEASAKSNIAIVESELEKAFGTEASSVVQQKAAELGLPMSELQGMAAKSPAAFMQLVGKPAPVSNPLVQGSIRTEGTTMHGSSEKDFSYYQKLRRENSSLYYKPSTQRQMMADADRLGDRFYS</sequence>
<accession>A0A3G2YRD4</accession>
<proteinExistence type="predicted"/>
<protein>
    <submittedName>
        <fullName evidence="2">Uncharacterized protein</fullName>
    </submittedName>
</protein>